<accession>A0A061RQ63</accession>
<dbReference type="EMBL" id="GBEZ01013127">
    <property type="protein sequence ID" value="JAC72830.1"/>
    <property type="molecule type" value="Transcribed_RNA"/>
</dbReference>
<organism evidence="1">
    <name type="scientific">Tetraselmis sp. GSL018</name>
    <dbReference type="NCBI Taxonomy" id="582737"/>
    <lineage>
        <taxon>Eukaryota</taxon>
        <taxon>Viridiplantae</taxon>
        <taxon>Chlorophyta</taxon>
        <taxon>core chlorophytes</taxon>
        <taxon>Chlorodendrophyceae</taxon>
        <taxon>Chlorodendrales</taxon>
        <taxon>Chlorodendraceae</taxon>
        <taxon>Tetraselmis</taxon>
    </lineage>
</organism>
<proteinExistence type="predicted"/>
<reference evidence="1" key="1">
    <citation type="submission" date="2014-05" db="EMBL/GenBank/DDBJ databases">
        <title>The transcriptome of the halophilic microalga Tetraselmis sp. GSL018 isolated from the Great Salt Lake, Utah.</title>
        <authorList>
            <person name="Jinkerson R.E."/>
            <person name="D'Adamo S."/>
            <person name="Posewitz M.C."/>
        </authorList>
    </citation>
    <scope>NUCLEOTIDE SEQUENCE</scope>
    <source>
        <strain evidence="1">GSL018</strain>
    </source>
</reference>
<evidence type="ECO:0000313" key="1">
    <source>
        <dbReference type="EMBL" id="JAC72830.1"/>
    </source>
</evidence>
<dbReference type="AlphaFoldDB" id="A0A061RQ63"/>
<name>A0A061RQ63_9CHLO</name>
<gene>
    <name evidence="1" type="ORF">TSPGSL018_30390</name>
</gene>
<sequence>MWAWQKNIQLSLKPVGLRLALGCSVPLMLDELYLKRRGDMEELKSCQ</sequence>
<feature type="non-terminal residue" evidence="1">
    <location>
        <position position="47"/>
    </location>
</feature>
<protein>
    <submittedName>
        <fullName evidence="1">Uncharacterized protein</fullName>
    </submittedName>
</protein>